<gene>
    <name evidence="2" type="ORF">J4557_33840</name>
</gene>
<dbReference type="InterPro" id="IPR025559">
    <property type="entry name" value="Eis_dom"/>
</dbReference>
<evidence type="ECO:0000313" key="3">
    <source>
        <dbReference type="Proteomes" id="UP000666915"/>
    </source>
</evidence>
<dbReference type="Gene3D" id="3.40.630.30">
    <property type="match status" value="2"/>
</dbReference>
<proteinExistence type="predicted"/>
<dbReference type="SUPFAM" id="SSF55729">
    <property type="entry name" value="Acyl-CoA N-acyltransferases (Nat)"/>
    <property type="match status" value="1"/>
</dbReference>
<dbReference type="Pfam" id="PF17668">
    <property type="entry name" value="Acetyltransf_17"/>
    <property type="match status" value="1"/>
</dbReference>
<protein>
    <submittedName>
        <fullName evidence="2">GNAT family N-acetyltransferase</fullName>
    </submittedName>
</protein>
<dbReference type="RefSeq" id="WP_208270846.1">
    <property type="nucleotide sequence ID" value="NZ_BAAAGM010000056.1"/>
</dbReference>
<name>A0ABS3R8K5_9ACTN</name>
<dbReference type="Proteomes" id="UP000666915">
    <property type="component" value="Unassembled WGS sequence"/>
</dbReference>
<dbReference type="InterPro" id="IPR041380">
    <property type="entry name" value="Acetyltransf_17"/>
</dbReference>
<evidence type="ECO:0000259" key="1">
    <source>
        <dbReference type="PROSITE" id="PS51186"/>
    </source>
</evidence>
<dbReference type="EMBL" id="JAGEOK010000026">
    <property type="protein sequence ID" value="MBO2442521.1"/>
    <property type="molecule type" value="Genomic_DNA"/>
</dbReference>
<keyword evidence="3" id="KW-1185">Reference proteome</keyword>
<sequence>MEIRVLTAAEEMAATRDIRARAFGRLSDAEWEATLRRTAPVLAAGRQFAGFDGDRIVATGRIHDMTQWWHGRAVSTGGIGGITVAPEERGRGLGRRLMTEILERCAGFGHALAMLYPATTRIYRSLGWEHAGAQHTIELPAEALRGIAADRVPVRRAGPGDAAEVAAVIGRVHASAGDCGPIGWDESMWPAFLDTPDEYCYLAEDGFLAYRWAEGNAALEVVRAVAASERTLRALWAIVGSGSSTAPTVKACVSPMDPVLWLPGEREKETVRRSQWMLRVVDAPAAIEARGYPEGVAAAVPLEIDDPQRPGNSGHWRLEIKDGAGRLERSSEDAAAVRLDVRGLSALYAGVPVTTLRRAGLLGGGDAGALSAAFAATPFSLDYF</sequence>
<dbReference type="PROSITE" id="PS51186">
    <property type="entry name" value="GNAT"/>
    <property type="match status" value="1"/>
</dbReference>
<accession>A0ABS3R8K5</accession>
<dbReference type="CDD" id="cd04301">
    <property type="entry name" value="NAT_SF"/>
    <property type="match status" value="1"/>
</dbReference>
<dbReference type="InterPro" id="IPR000182">
    <property type="entry name" value="GNAT_dom"/>
</dbReference>
<dbReference type="Gene3D" id="3.30.1050.10">
    <property type="entry name" value="SCP2 sterol-binding domain"/>
    <property type="match status" value="1"/>
</dbReference>
<dbReference type="InterPro" id="IPR036527">
    <property type="entry name" value="SCP2_sterol-bd_dom_sf"/>
</dbReference>
<dbReference type="PANTHER" id="PTHR37817">
    <property type="entry name" value="N-ACETYLTRANSFERASE EIS"/>
    <property type="match status" value="1"/>
</dbReference>
<evidence type="ECO:0000313" key="2">
    <source>
        <dbReference type="EMBL" id="MBO2442521.1"/>
    </source>
</evidence>
<dbReference type="Pfam" id="PF13530">
    <property type="entry name" value="SCP2_2"/>
    <property type="match status" value="1"/>
</dbReference>
<reference evidence="2 3" key="1">
    <citation type="submission" date="2021-03" db="EMBL/GenBank/DDBJ databases">
        <authorList>
            <person name="Kanchanasin P."/>
            <person name="Saeng-In P."/>
            <person name="Phongsopitanun W."/>
            <person name="Yuki M."/>
            <person name="Kudo T."/>
            <person name="Ohkuma M."/>
            <person name="Tanasupawat S."/>
        </authorList>
    </citation>
    <scope>NUCLEOTIDE SEQUENCE [LARGE SCALE GENOMIC DNA]</scope>
    <source>
        <strain evidence="2 3">L46</strain>
    </source>
</reference>
<dbReference type="PANTHER" id="PTHR37817:SF1">
    <property type="entry name" value="N-ACETYLTRANSFERASE EIS"/>
    <property type="match status" value="1"/>
</dbReference>
<dbReference type="InterPro" id="IPR051554">
    <property type="entry name" value="Acetyltransferase_Eis"/>
</dbReference>
<feature type="domain" description="N-acetyltransferase" evidence="1">
    <location>
        <begin position="1"/>
        <end position="150"/>
    </location>
</feature>
<dbReference type="Pfam" id="PF13527">
    <property type="entry name" value="Acetyltransf_9"/>
    <property type="match status" value="1"/>
</dbReference>
<dbReference type="InterPro" id="IPR016181">
    <property type="entry name" value="Acyl_CoA_acyltransferase"/>
</dbReference>
<dbReference type="SUPFAM" id="SSF55718">
    <property type="entry name" value="SCP-like"/>
    <property type="match status" value="1"/>
</dbReference>
<organism evidence="2 3">
    <name type="scientific">Actinomadura nitritigenes</name>
    <dbReference type="NCBI Taxonomy" id="134602"/>
    <lineage>
        <taxon>Bacteria</taxon>
        <taxon>Bacillati</taxon>
        <taxon>Actinomycetota</taxon>
        <taxon>Actinomycetes</taxon>
        <taxon>Streptosporangiales</taxon>
        <taxon>Thermomonosporaceae</taxon>
        <taxon>Actinomadura</taxon>
    </lineage>
</organism>
<comment type="caution">
    <text evidence="2">The sequence shown here is derived from an EMBL/GenBank/DDBJ whole genome shotgun (WGS) entry which is preliminary data.</text>
</comment>